<name>A0A381YJZ4_9ZZZZ</name>
<dbReference type="NCBIfam" id="NF002140">
    <property type="entry name" value="PRK00977.1-4"/>
    <property type="match status" value="1"/>
</dbReference>
<dbReference type="InterPro" id="IPR003761">
    <property type="entry name" value="Exonuc_VII_S"/>
</dbReference>
<dbReference type="AlphaFoldDB" id="A0A381YJZ4"/>
<dbReference type="HAMAP" id="MF_00337">
    <property type="entry name" value="Exonuc_7_S"/>
    <property type="match status" value="1"/>
</dbReference>
<evidence type="ECO:0000256" key="1">
    <source>
        <dbReference type="ARBA" id="ARBA00022490"/>
    </source>
</evidence>
<keyword evidence="2" id="KW-0540">Nuclease</keyword>
<keyword evidence="1" id="KW-0963">Cytoplasm</keyword>
<gene>
    <name evidence="4" type="ORF">METZ01_LOCUS130179</name>
</gene>
<dbReference type="GO" id="GO:0006308">
    <property type="term" value="P:DNA catabolic process"/>
    <property type="evidence" value="ECO:0007669"/>
    <property type="project" value="InterPro"/>
</dbReference>
<organism evidence="4">
    <name type="scientific">marine metagenome</name>
    <dbReference type="NCBI Taxonomy" id="408172"/>
    <lineage>
        <taxon>unclassified sequences</taxon>
        <taxon>metagenomes</taxon>
        <taxon>ecological metagenomes</taxon>
    </lineage>
</organism>
<dbReference type="Pfam" id="PF02609">
    <property type="entry name" value="Exonuc_VII_S"/>
    <property type="match status" value="1"/>
</dbReference>
<dbReference type="Gene3D" id="1.10.287.1040">
    <property type="entry name" value="Exonuclease VII, small subunit"/>
    <property type="match status" value="1"/>
</dbReference>
<sequence length="81" mass="9123">MPKKESKTIDLEKSLIELEAVVERLEGGELSLEQALKEFEHGVKLTRECQAALKKAEQKVEILLKKTEDAAPEPFESVESE</sequence>
<dbReference type="NCBIfam" id="TIGR01280">
    <property type="entry name" value="xseB"/>
    <property type="match status" value="1"/>
</dbReference>
<evidence type="ECO:0000256" key="2">
    <source>
        <dbReference type="ARBA" id="ARBA00022722"/>
    </source>
</evidence>
<dbReference type="InterPro" id="IPR037004">
    <property type="entry name" value="Exonuc_VII_ssu_sf"/>
</dbReference>
<dbReference type="PANTHER" id="PTHR34137:SF1">
    <property type="entry name" value="EXODEOXYRIBONUCLEASE 7 SMALL SUBUNIT"/>
    <property type="match status" value="1"/>
</dbReference>
<evidence type="ECO:0000256" key="3">
    <source>
        <dbReference type="ARBA" id="ARBA00022801"/>
    </source>
</evidence>
<dbReference type="PIRSF" id="PIRSF006488">
    <property type="entry name" value="Exonuc_VII_S"/>
    <property type="match status" value="1"/>
</dbReference>
<dbReference type="GO" id="GO:0009318">
    <property type="term" value="C:exodeoxyribonuclease VII complex"/>
    <property type="evidence" value="ECO:0007669"/>
    <property type="project" value="InterPro"/>
</dbReference>
<dbReference type="GO" id="GO:0005829">
    <property type="term" value="C:cytosol"/>
    <property type="evidence" value="ECO:0007669"/>
    <property type="project" value="TreeGrafter"/>
</dbReference>
<dbReference type="GO" id="GO:0008855">
    <property type="term" value="F:exodeoxyribonuclease VII activity"/>
    <property type="evidence" value="ECO:0007669"/>
    <property type="project" value="InterPro"/>
</dbReference>
<dbReference type="PANTHER" id="PTHR34137">
    <property type="entry name" value="EXODEOXYRIBONUCLEASE 7 SMALL SUBUNIT"/>
    <property type="match status" value="1"/>
</dbReference>
<protein>
    <submittedName>
        <fullName evidence="4">Uncharacterized protein</fullName>
    </submittedName>
</protein>
<dbReference type="EMBL" id="UINC01018413">
    <property type="protein sequence ID" value="SVA77325.1"/>
    <property type="molecule type" value="Genomic_DNA"/>
</dbReference>
<reference evidence="4" key="1">
    <citation type="submission" date="2018-05" db="EMBL/GenBank/DDBJ databases">
        <authorList>
            <person name="Lanie J.A."/>
            <person name="Ng W.-L."/>
            <person name="Kazmierczak K.M."/>
            <person name="Andrzejewski T.M."/>
            <person name="Davidsen T.M."/>
            <person name="Wayne K.J."/>
            <person name="Tettelin H."/>
            <person name="Glass J.I."/>
            <person name="Rusch D."/>
            <person name="Podicherti R."/>
            <person name="Tsui H.-C.T."/>
            <person name="Winkler M.E."/>
        </authorList>
    </citation>
    <scope>NUCLEOTIDE SEQUENCE</scope>
</reference>
<dbReference type="NCBIfam" id="NF002137">
    <property type="entry name" value="PRK00977.1-1"/>
    <property type="match status" value="1"/>
</dbReference>
<accession>A0A381YJZ4</accession>
<evidence type="ECO:0000313" key="4">
    <source>
        <dbReference type="EMBL" id="SVA77325.1"/>
    </source>
</evidence>
<dbReference type="SUPFAM" id="SSF116842">
    <property type="entry name" value="XseB-like"/>
    <property type="match status" value="1"/>
</dbReference>
<keyword evidence="3" id="KW-0378">Hydrolase</keyword>
<proteinExistence type="inferred from homology"/>